<evidence type="ECO:0000256" key="1">
    <source>
        <dbReference type="ARBA" id="ARBA00009943"/>
    </source>
</evidence>
<dbReference type="Gene3D" id="3.40.630.30">
    <property type="match status" value="1"/>
</dbReference>
<evidence type="ECO:0000259" key="7">
    <source>
        <dbReference type="Pfam" id="PF13480"/>
    </source>
</evidence>
<accession>A0A2U9SDZ5</accession>
<keyword evidence="5" id="KW-0012">Acyltransferase</keyword>
<evidence type="ECO:0000256" key="6">
    <source>
        <dbReference type="ARBA" id="ARBA00023316"/>
    </source>
</evidence>
<dbReference type="PANTHER" id="PTHR36174">
    <property type="entry name" value="LIPID II:GLYCINE GLYCYLTRANSFERASE"/>
    <property type="match status" value="1"/>
</dbReference>
<dbReference type="GO" id="GO:0009252">
    <property type="term" value="P:peptidoglycan biosynthetic process"/>
    <property type="evidence" value="ECO:0007669"/>
    <property type="project" value="UniProtKB-KW"/>
</dbReference>
<proteinExistence type="inferred from homology"/>
<sequence length="322" mass="35059">MTASAKIGDSAVTILWNEGTVGDWGRHYAAIPRSTLPQSFGYASAMAKTHGYVPRLGLIHEGETPIGLVQVLQRRALKLFRQTHIHRGPLWFGGTPAPDVVEAALTLLRREYPNHVFSRVSFLPELPASPEMAAVLERCGFRRIGPGYQTVWIDLTPSLEAIRARFAGSWRKRLKDAESAGLVLDVDPAAQNLPWLARQDQKQAQTKGYRSASGPLIVRLRNAMHKAGGVLMITALAGKEPAAAALLFIHGQAATYQIGWSSEAGRKSNAMRLVLWRAIAELKARGVTMLDLGGINPDDAPGVTEFKLGLGGEWVETAGLFR</sequence>
<dbReference type="EMBL" id="CP029833">
    <property type="protein sequence ID" value="AWU97073.1"/>
    <property type="molecule type" value="Genomic_DNA"/>
</dbReference>
<evidence type="ECO:0000313" key="9">
    <source>
        <dbReference type="Proteomes" id="UP000249605"/>
    </source>
</evidence>
<reference evidence="8 9" key="1">
    <citation type="submission" date="2018-06" db="EMBL/GenBank/DDBJ databases">
        <title>Complete genome sequencing of Azospirillum sp. M2T2B2.</title>
        <authorList>
            <person name="Heo J."/>
            <person name="Kim S.-J."/>
            <person name="Kwon S.-W."/>
            <person name="Anandham R."/>
        </authorList>
    </citation>
    <scope>NUCLEOTIDE SEQUENCE [LARGE SCALE GENOMIC DNA]</scope>
    <source>
        <strain evidence="8 9">M2T2B2</strain>
        <plasmid evidence="8 9">unnamed3</plasmid>
    </source>
</reference>
<dbReference type="SUPFAM" id="SSF55729">
    <property type="entry name" value="Acyl-CoA N-acyltransferases (Nat)"/>
    <property type="match status" value="2"/>
</dbReference>
<comment type="similarity">
    <text evidence="1">Belongs to the FemABX family.</text>
</comment>
<dbReference type="PANTHER" id="PTHR36174:SF1">
    <property type="entry name" value="LIPID II:GLYCINE GLYCYLTRANSFERASE"/>
    <property type="match status" value="1"/>
</dbReference>
<gene>
    <name evidence="8" type="ORF">DM194_22445</name>
</gene>
<dbReference type="AlphaFoldDB" id="A0A2U9SDZ5"/>
<evidence type="ECO:0000313" key="8">
    <source>
        <dbReference type="EMBL" id="AWU97073.1"/>
    </source>
</evidence>
<dbReference type="PROSITE" id="PS51191">
    <property type="entry name" value="FEMABX"/>
    <property type="match status" value="1"/>
</dbReference>
<feature type="domain" description="BioF2-like acetyltransferase" evidence="7">
    <location>
        <begin position="171"/>
        <end position="296"/>
    </location>
</feature>
<dbReference type="InterPro" id="IPR038740">
    <property type="entry name" value="BioF2-like_GNAT_dom"/>
</dbReference>
<dbReference type="InterPro" id="IPR003447">
    <property type="entry name" value="FEMABX"/>
</dbReference>
<keyword evidence="6" id="KW-0961">Cell wall biogenesis/degradation</keyword>
<dbReference type="GO" id="GO:0016755">
    <property type="term" value="F:aminoacyltransferase activity"/>
    <property type="evidence" value="ECO:0007669"/>
    <property type="project" value="InterPro"/>
</dbReference>
<evidence type="ECO:0000256" key="4">
    <source>
        <dbReference type="ARBA" id="ARBA00022984"/>
    </source>
</evidence>
<evidence type="ECO:0000256" key="2">
    <source>
        <dbReference type="ARBA" id="ARBA00022679"/>
    </source>
</evidence>
<keyword evidence="9" id="KW-1185">Reference proteome</keyword>
<keyword evidence="2 8" id="KW-0808">Transferase</keyword>
<geneLocation type="plasmid" evidence="8 9">
    <name>unnamed3</name>
</geneLocation>
<protein>
    <submittedName>
        <fullName evidence="8">GNAT family N-acetyltransferase</fullName>
    </submittedName>
</protein>
<keyword evidence="4" id="KW-0573">Peptidoglycan synthesis</keyword>
<dbReference type="InterPro" id="IPR016181">
    <property type="entry name" value="Acyl_CoA_acyltransferase"/>
</dbReference>
<organism evidence="8 9">
    <name type="scientific">Azospirillum ramasamyi</name>
    <dbReference type="NCBI Taxonomy" id="682998"/>
    <lineage>
        <taxon>Bacteria</taxon>
        <taxon>Pseudomonadati</taxon>
        <taxon>Pseudomonadota</taxon>
        <taxon>Alphaproteobacteria</taxon>
        <taxon>Rhodospirillales</taxon>
        <taxon>Azospirillaceae</taxon>
        <taxon>Azospirillum</taxon>
    </lineage>
</organism>
<dbReference type="Pfam" id="PF13480">
    <property type="entry name" value="Acetyltransf_6"/>
    <property type="match status" value="1"/>
</dbReference>
<dbReference type="GO" id="GO:0071555">
    <property type="term" value="P:cell wall organization"/>
    <property type="evidence" value="ECO:0007669"/>
    <property type="project" value="UniProtKB-KW"/>
</dbReference>
<name>A0A2U9SDZ5_9PROT</name>
<dbReference type="Proteomes" id="UP000249605">
    <property type="component" value="Plasmid unnamed3"/>
</dbReference>
<dbReference type="InterPro" id="IPR050644">
    <property type="entry name" value="PG_Glycine_Bridge_Synth"/>
</dbReference>
<dbReference type="KEGG" id="azm:DM194_22445"/>
<dbReference type="GO" id="GO:0008360">
    <property type="term" value="P:regulation of cell shape"/>
    <property type="evidence" value="ECO:0007669"/>
    <property type="project" value="UniProtKB-KW"/>
</dbReference>
<keyword evidence="3" id="KW-0133">Cell shape</keyword>
<evidence type="ECO:0000256" key="3">
    <source>
        <dbReference type="ARBA" id="ARBA00022960"/>
    </source>
</evidence>
<evidence type="ECO:0000256" key="5">
    <source>
        <dbReference type="ARBA" id="ARBA00023315"/>
    </source>
</evidence>
<dbReference type="OrthoDB" id="341858at2"/>
<keyword evidence="8" id="KW-0614">Plasmid</keyword>